<gene>
    <name evidence="1" type="ORF">MACH08_20550</name>
</gene>
<keyword evidence="2" id="KW-1185">Reference proteome</keyword>
<comment type="caution">
    <text evidence="1">The sequence shown here is derived from an EMBL/GenBank/DDBJ whole genome shotgun (WGS) entry which is preliminary data.</text>
</comment>
<sequence>MKFNAEQFTEDLVIANSAAQEAADLHDDGGSANLDRAFVRIPRIRETKILQAIKDAGLYCSGRTQWLGSGYMIRPNVGGIGNKNTIAIKTFVEKLENAGYDVIAFHQMD</sequence>
<proteinExistence type="predicted"/>
<evidence type="ECO:0000313" key="1">
    <source>
        <dbReference type="EMBL" id="GLO66271.1"/>
    </source>
</evidence>
<protein>
    <submittedName>
        <fullName evidence="1">Uncharacterized protein</fullName>
    </submittedName>
</protein>
<accession>A0ABQ5TJ07</accession>
<dbReference type="RefSeq" id="WP_317958145.1">
    <property type="nucleotide sequence ID" value="NZ_BSKO01000001.1"/>
</dbReference>
<name>A0ABQ5TJ07_9BACI</name>
<organism evidence="1 2">
    <name type="scientific">Oceanobacillus kimchii</name>
    <dbReference type="NCBI Taxonomy" id="746691"/>
    <lineage>
        <taxon>Bacteria</taxon>
        <taxon>Bacillati</taxon>
        <taxon>Bacillota</taxon>
        <taxon>Bacilli</taxon>
        <taxon>Bacillales</taxon>
        <taxon>Bacillaceae</taxon>
        <taxon>Oceanobacillus</taxon>
    </lineage>
</organism>
<dbReference type="Proteomes" id="UP001275436">
    <property type="component" value="Unassembled WGS sequence"/>
</dbReference>
<dbReference type="EMBL" id="BSKO01000001">
    <property type="protein sequence ID" value="GLO66271.1"/>
    <property type="molecule type" value="Genomic_DNA"/>
</dbReference>
<reference evidence="1 2" key="1">
    <citation type="submission" date="2023-02" db="EMBL/GenBank/DDBJ databases">
        <title>Oceanobacillus kimchii IFOP_LL358 isolated form Alexandrium catenella lab strain.</title>
        <authorList>
            <person name="Gajardo G."/>
            <person name="Ueki S."/>
            <person name="Maruyama F."/>
        </authorList>
    </citation>
    <scope>NUCLEOTIDE SEQUENCE [LARGE SCALE GENOMIC DNA]</scope>
    <source>
        <strain evidence="1 2">IFOP_LL358</strain>
    </source>
</reference>
<evidence type="ECO:0000313" key="2">
    <source>
        <dbReference type="Proteomes" id="UP001275436"/>
    </source>
</evidence>